<dbReference type="PANTHER" id="PTHR31807">
    <property type="entry name" value="AUGMIN FAMILY MEMBER"/>
    <property type="match status" value="1"/>
</dbReference>
<evidence type="ECO:0000256" key="3">
    <source>
        <dbReference type="SAM" id="Phobius"/>
    </source>
</evidence>
<sequence length="580" mass="64577">MEAREKPQMNAPPSTPQRRWPHGEEEAATDAAAGEGGQLQVYGGDHIAMRRDVFFFLFFVFLRCCCTNFAPAFPPHPHRGSHSRNRNTITRCSPLPRRTGRWLELDDRRLRRCGRRQDPIEVIPTPEGSCYADENRFEPAQGHRISETPCPSGIQRGKAAVSQSRREAQRWYSDGSSTERNAAITVTPRPTPDDQNQARSLGGRTGSRRSSTQVNRSLQETLKGAGQRWPGTPSSEYEANYSRSGNTSPENSTTTEFSETKICSISSPGGMGICDSPPIHGQSSRSRLSSESLRSSHARSGFAPDDGYEGFHRREVFHADSSSYRGISSSLCHRSLNSALSSCHPDKYIQPPASVNWPLRPRTIQASDEAETAIRKMGLDSRKEEDVESPRRRSTLRLLENCYLQWRFVNVKAQAAMEAREIVAERSLHALSTNLLELRDSVTKKHIELNEQRRMSNVSTIVQHKMGSLEDEYSSSLSGAAKSLQDASLRLPVSGNVKDWCDLHSATDVLESLASGVKCFLPKNNQQIICLQADGMQNVASDLAKVVCEERALIEECGDLLAGVKECSLRAHLIQLRRTK</sequence>
<feature type="transmembrane region" description="Helical" evidence="3">
    <location>
        <begin position="53"/>
        <end position="73"/>
    </location>
</feature>
<accession>A0ABN7EDM3</accession>
<gene>
    <name evidence="4" type="ORF">SI7747_UN021621</name>
</gene>
<evidence type="ECO:0000256" key="1">
    <source>
        <dbReference type="ARBA" id="ARBA00010016"/>
    </source>
</evidence>
<protein>
    <recommendedName>
        <fullName evidence="6">Tektin</fullName>
    </recommendedName>
</protein>
<dbReference type="EMBL" id="CACRZD030000267">
    <property type="protein sequence ID" value="CAA6675279.1"/>
    <property type="molecule type" value="Genomic_DNA"/>
</dbReference>
<keyword evidence="3" id="KW-0812">Transmembrane</keyword>
<dbReference type="Proteomes" id="UP001189122">
    <property type="component" value="Unassembled WGS sequence"/>
</dbReference>
<dbReference type="PANTHER" id="PTHR31807:SF6">
    <property type="entry name" value="PROTEIN ENDOSPERM DEFECTIVE 1-RELATED"/>
    <property type="match status" value="1"/>
</dbReference>
<keyword evidence="3" id="KW-0472">Membrane</keyword>
<dbReference type="Pfam" id="PF04484">
    <property type="entry name" value="QWRF"/>
    <property type="match status" value="1"/>
</dbReference>
<feature type="compositionally biased region" description="Low complexity" evidence="2">
    <location>
        <begin position="283"/>
        <end position="300"/>
    </location>
</feature>
<keyword evidence="5" id="KW-1185">Reference proteome</keyword>
<keyword evidence="3" id="KW-1133">Transmembrane helix</keyword>
<name>A0ABN7EDM3_SPIIN</name>
<proteinExistence type="inferred from homology"/>
<evidence type="ECO:0000313" key="4">
    <source>
        <dbReference type="EMBL" id="CAA6675279.1"/>
    </source>
</evidence>
<evidence type="ECO:0000313" key="5">
    <source>
        <dbReference type="Proteomes" id="UP001189122"/>
    </source>
</evidence>
<evidence type="ECO:0000256" key="2">
    <source>
        <dbReference type="SAM" id="MobiDB-lite"/>
    </source>
</evidence>
<feature type="region of interest" description="Disordered" evidence="2">
    <location>
        <begin position="1"/>
        <end position="34"/>
    </location>
</feature>
<reference evidence="5" key="1">
    <citation type="journal article" date="2020" name="Sci. Rep.">
        <title>Chromosome-scale genome assembly for the duckweed Spirodela intermedia, integrating cytogenetic maps, PacBio and Oxford Nanopore libraries.</title>
        <authorList>
            <person name="Hoang P.T.N."/>
            <person name="Fiebig A."/>
            <person name="Novak P."/>
            <person name="Macas J."/>
            <person name="Cao H.X."/>
            <person name="Stepanenko A."/>
            <person name="Chen G."/>
            <person name="Borisjuk N."/>
            <person name="Scholz U."/>
            <person name="Schubert I."/>
        </authorList>
    </citation>
    <scope>NUCLEOTIDE SEQUENCE [LARGE SCALE GENOMIC DNA]</scope>
</reference>
<comment type="similarity">
    <text evidence="1">Belongs to the QWRF family.</text>
</comment>
<evidence type="ECO:0008006" key="6">
    <source>
        <dbReference type="Google" id="ProtNLM"/>
    </source>
</evidence>
<feature type="region of interest" description="Disordered" evidence="2">
    <location>
        <begin position="142"/>
        <end position="307"/>
    </location>
</feature>
<feature type="compositionally biased region" description="Polar residues" evidence="2">
    <location>
        <begin position="232"/>
        <end position="267"/>
    </location>
</feature>
<dbReference type="InterPro" id="IPR007573">
    <property type="entry name" value="QWRF"/>
</dbReference>
<comment type="caution">
    <text evidence="4">The sequence shown here is derived from an EMBL/GenBank/DDBJ whole genome shotgun (WGS) entry which is preliminary data.</text>
</comment>
<organism evidence="4 5">
    <name type="scientific">Spirodela intermedia</name>
    <name type="common">Intermediate duckweed</name>
    <dbReference type="NCBI Taxonomy" id="51605"/>
    <lineage>
        <taxon>Eukaryota</taxon>
        <taxon>Viridiplantae</taxon>
        <taxon>Streptophyta</taxon>
        <taxon>Embryophyta</taxon>
        <taxon>Tracheophyta</taxon>
        <taxon>Spermatophyta</taxon>
        <taxon>Magnoliopsida</taxon>
        <taxon>Liliopsida</taxon>
        <taxon>Araceae</taxon>
        <taxon>Lemnoideae</taxon>
        <taxon>Spirodela</taxon>
    </lineage>
</organism>